<evidence type="ECO:0000256" key="4">
    <source>
        <dbReference type="ARBA" id="ARBA00022825"/>
    </source>
</evidence>
<name>A0ABY8FRR7_9SPHN</name>
<accession>A0ABY8FRR7</accession>
<evidence type="ECO:0000313" key="6">
    <source>
        <dbReference type="Proteomes" id="UP001215827"/>
    </source>
</evidence>
<organism evidence="5 6">
    <name type="scientific">Altererythrobacter arenosus</name>
    <dbReference type="NCBI Taxonomy" id="3032592"/>
    <lineage>
        <taxon>Bacteria</taxon>
        <taxon>Pseudomonadati</taxon>
        <taxon>Pseudomonadota</taxon>
        <taxon>Alphaproteobacteria</taxon>
        <taxon>Sphingomonadales</taxon>
        <taxon>Erythrobacteraceae</taxon>
        <taxon>Altererythrobacter</taxon>
    </lineage>
</organism>
<keyword evidence="6" id="KW-1185">Reference proteome</keyword>
<proteinExistence type="inferred from homology"/>
<dbReference type="PANTHER" id="PTHR20842">
    <property type="entry name" value="PROTEASE S51 ALPHA-ASPARTYL DIPEPTIDASE"/>
    <property type="match status" value="1"/>
</dbReference>
<reference evidence="5 6" key="1">
    <citation type="submission" date="2023-03" db="EMBL/GenBank/DDBJ databases">
        <title>Altererythrobacter sp. CAU 1644 isolated from sand.</title>
        <authorList>
            <person name="Kim W."/>
        </authorList>
    </citation>
    <scope>NUCLEOTIDE SEQUENCE [LARGE SCALE GENOMIC DNA]</scope>
    <source>
        <strain evidence="5 6">CAU 1644</strain>
    </source>
</reference>
<dbReference type="Proteomes" id="UP001215827">
    <property type="component" value="Chromosome"/>
</dbReference>
<dbReference type="InterPro" id="IPR005320">
    <property type="entry name" value="Peptidase_S51"/>
</dbReference>
<dbReference type="Gene3D" id="3.40.50.880">
    <property type="match status" value="1"/>
</dbReference>
<dbReference type="InterPro" id="IPR029062">
    <property type="entry name" value="Class_I_gatase-like"/>
</dbReference>
<comment type="similarity">
    <text evidence="1">Belongs to the peptidase S51 family.</text>
</comment>
<keyword evidence="2" id="KW-0645">Protease</keyword>
<dbReference type="RefSeq" id="WP_278016401.1">
    <property type="nucleotide sequence ID" value="NZ_CP121106.1"/>
</dbReference>
<evidence type="ECO:0000256" key="2">
    <source>
        <dbReference type="ARBA" id="ARBA00022670"/>
    </source>
</evidence>
<sequence length="239" mass="26275">MAEARSRQFIALSDSASLFVPSWRPTHLLDYILDSSAQPNPIVRYVGAAKGDQPQRINAFFNLAERAKFRPEVLSFFELQDGNPGSFFSGADIIFIDGGSTRNLLAIFREWGAVPALKDAYEARTVIVGASAGASMMFEWCLTDSIRTAIMPWEGIGLIPGTICVHHNARQERRQALSSFLSSGGARFPAYALDDGVGLHFEDGRLKRGVSAVPDARCAVIEERRGIPYYVELLALYNA</sequence>
<dbReference type="SUPFAM" id="SSF52317">
    <property type="entry name" value="Class I glutamine amidotransferase-like"/>
    <property type="match status" value="1"/>
</dbReference>
<evidence type="ECO:0000256" key="3">
    <source>
        <dbReference type="ARBA" id="ARBA00022801"/>
    </source>
</evidence>
<dbReference type="Pfam" id="PF03575">
    <property type="entry name" value="Peptidase_S51"/>
    <property type="match status" value="1"/>
</dbReference>
<keyword evidence="4" id="KW-0720">Serine protease</keyword>
<evidence type="ECO:0000256" key="1">
    <source>
        <dbReference type="ARBA" id="ARBA00006534"/>
    </source>
</evidence>
<gene>
    <name evidence="5" type="ORF">P7228_01180</name>
</gene>
<keyword evidence="3" id="KW-0378">Hydrolase</keyword>
<protein>
    <submittedName>
        <fullName evidence="5">Type 1 glutamine amidotransferase-like domain-containing protein</fullName>
    </submittedName>
</protein>
<dbReference type="PANTHER" id="PTHR20842:SF0">
    <property type="entry name" value="ALPHA-ASPARTYL DIPEPTIDASE"/>
    <property type="match status" value="1"/>
</dbReference>
<dbReference type="EMBL" id="CP121106">
    <property type="protein sequence ID" value="WFL77709.1"/>
    <property type="molecule type" value="Genomic_DNA"/>
</dbReference>
<evidence type="ECO:0000313" key="5">
    <source>
        <dbReference type="EMBL" id="WFL77709.1"/>
    </source>
</evidence>